<accession>A0A9W8MV08</accession>
<comment type="caution">
    <text evidence="1">The sequence shown here is derived from an EMBL/GenBank/DDBJ whole genome shotgun (WGS) entry which is preliminary data.</text>
</comment>
<dbReference type="EMBL" id="JANKHO010000899">
    <property type="protein sequence ID" value="KAJ3505302.1"/>
    <property type="molecule type" value="Genomic_DNA"/>
</dbReference>
<keyword evidence="2" id="KW-1185">Reference proteome</keyword>
<protein>
    <submittedName>
        <fullName evidence="1">Uncharacterized protein</fullName>
    </submittedName>
</protein>
<evidence type="ECO:0000313" key="1">
    <source>
        <dbReference type="EMBL" id="KAJ3505302.1"/>
    </source>
</evidence>
<name>A0A9W8MV08_9AGAR</name>
<proteinExistence type="predicted"/>
<sequence>MENEKADTSADADKKVVLKDFVLEYSLEGAGSLNIGALTLSLFGLEGGDNAGHTKRIAEAVWEDDRVIELHPGISDLTIVAQSEGAGDLGFLFLPKDDLLEFLRVEHDLKEVERNFEIGGHPGKLTITFTVGLSHNVNADINIGPSGEPRHQTQSLSTATPGNSLETPSLFNAIGHRFMQQFAATNNIDDINKACSNYDLAVQLAEPDGAGYGLYLADSAFGLFGRFRLLKEITDINQAISTMEAAVACTSEDDVDLPGRLNNCGSLFRARFEHSGDPQDLKSAILCQKRAVQSTHDEDPDLPMLINQLGDSFKMCFDAPATS</sequence>
<dbReference type="OrthoDB" id="3259646at2759"/>
<gene>
    <name evidence="1" type="ORF">NLJ89_g7490</name>
</gene>
<reference evidence="1" key="1">
    <citation type="submission" date="2022-07" db="EMBL/GenBank/DDBJ databases">
        <title>Genome Sequence of Agrocybe chaxingu.</title>
        <authorList>
            <person name="Buettner E."/>
        </authorList>
    </citation>
    <scope>NUCLEOTIDE SEQUENCE</scope>
    <source>
        <strain evidence="1">MP-N11</strain>
    </source>
</reference>
<evidence type="ECO:0000313" key="2">
    <source>
        <dbReference type="Proteomes" id="UP001148786"/>
    </source>
</evidence>
<dbReference type="AlphaFoldDB" id="A0A9W8MV08"/>
<dbReference type="Proteomes" id="UP001148786">
    <property type="component" value="Unassembled WGS sequence"/>
</dbReference>
<organism evidence="1 2">
    <name type="scientific">Agrocybe chaxingu</name>
    <dbReference type="NCBI Taxonomy" id="84603"/>
    <lineage>
        <taxon>Eukaryota</taxon>
        <taxon>Fungi</taxon>
        <taxon>Dikarya</taxon>
        <taxon>Basidiomycota</taxon>
        <taxon>Agaricomycotina</taxon>
        <taxon>Agaricomycetes</taxon>
        <taxon>Agaricomycetidae</taxon>
        <taxon>Agaricales</taxon>
        <taxon>Agaricineae</taxon>
        <taxon>Strophariaceae</taxon>
        <taxon>Agrocybe</taxon>
    </lineage>
</organism>